<dbReference type="Gene3D" id="1.10.10.60">
    <property type="entry name" value="Homeodomain-like"/>
    <property type="match status" value="1"/>
</dbReference>
<evidence type="ECO:0000259" key="6">
    <source>
        <dbReference type="PROSITE" id="PS51294"/>
    </source>
</evidence>
<dbReference type="EMBL" id="KQ460427">
    <property type="protein sequence ID" value="KPJ14763.1"/>
    <property type="molecule type" value="Genomic_DNA"/>
</dbReference>
<comment type="subcellular location">
    <subcellularLocation>
        <location evidence="1">Nucleus</location>
    </subcellularLocation>
</comment>
<dbReference type="Proteomes" id="UP000053240">
    <property type="component" value="Unassembled WGS sequence"/>
</dbReference>
<dbReference type="GO" id="GO:0005634">
    <property type="term" value="C:nucleus"/>
    <property type="evidence" value="ECO:0007669"/>
    <property type="project" value="UniProtKB-SubCell"/>
</dbReference>
<keyword evidence="8" id="KW-1185">Reference proteome</keyword>
<protein>
    <submittedName>
        <fullName evidence="7">Myb protein</fullName>
    </submittedName>
</protein>
<evidence type="ECO:0000259" key="5">
    <source>
        <dbReference type="PROSITE" id="PS50090"/>
    </source>
</evidence>
<dbReference type="InterPro" id="IPR015395">
    <property type="entry name" value="C-myb_C"/>
</dbReference>
<sequence length="427" mass="47527">MKTGYLPSAQQLGNQWAKIAKLLPGRTDNAIKNHWNSTMRRKYEPDILDSFENIRRKQARSWTDPFNESIQSNTSSNAPSKQVQHFRQLLKEQLSSLQKTHNSPDRGNLVAVDTVEIVESPFKYVNIGSLPDSPIKNFLSQTTTTDNQPMNNVTTTSYALQAESNKEIVVPSVYISPKKSMESSSPPPILRRAKGKKPLPAHISNEWSASPLLQTPTPANITPGGTQLRNMTPKTPTPFKLAMAELGKKSGLKYEPSSPGLLVEDITEMIQREENSDTTVHLNDSILSATEEAQALAGDSSVLFSPPSIVKNSLQEESTSLHSLLSSENTPENVKYEEMDIESVITEKTKVRRVSDEPIVVKKSAVRSIKFDQAPAETATDEKPMLLLNDNKWEIYACGKTQDQLDLTVLAHQYLRSTALKPRSLNF</sequence>
<feature type="domain" description="Myb-like" evidence="5">
    <location>
        <begin position="10"/>
        <end position="39"/>
    </location>
</feature>
<dbReference type="STRING" id="76193.A0A0N1PGX4"/>
<evidence type="ECO:0000256" key="3">
    <source>
        <dbReference type="ARBA" id="ARBA00023125"/>
    </source>
</evidence>
<dbReference type="PANTHER" id="PTHR45614:SF25">
    <property type="entry name" value="MYB PROTEIN"/>
    <property type="match status" value="1"/>
</dbReference>
<dbReference type="FunCoup" id="A0A0N1PGX4">
    <property type="interactions" value="726"/>
</dbReference>
<evidence type="ECO:0000313" key="7">
    <source>
        <dbReference type="EMBL" id="KPJ14763.1"/>
    </source>
</evidence>
<dbReference type="GO" id="GO:0000978">
    <property type="term" value="F:RNA polymerase II cis-regulatory region sequence-specific DNA binding"/>
    <property type="evidence" value="ECO:0007669"/>
    <property type="project" value="TreeGrafter"/>
</dbReference>
<gene>
    <name evidence="7" type="ORF">RR48_01662</name>
</gene>
<dbReference type="InterPro" id="IPR050560">
    <property type="entry name" value="MYB_TF"/>
</dbReference>
<dbReference type="PROSITE" id="PS51294">
    <property type="entry name" value="HTH_MYB"/>
    <property type="match status" value="1"/>
</dbReference>
<name>A0A0N1PGX4_PAPMA</name>
<evidence type="ECO:0000256" key="1">
    <source>
        <dbReference type="ARBA" id="ARBA00004123"/>
    </source>
</evidence>
<dbReference type="GO" id="GO:0000981">
    <property type="term" value="F:DNA-binding transcription factor activity, RNA polymerase II-specific"/>
    <property type="evidence" value="ECO:0007669"/>
    <property type="project" value="TreeGrafter"/>
</dbReference>
<organism evidence="7 8">
    <name type="scientific">Papilio machaon</name>
    <name type="common">Old World swallowtail butterfly</name>
    <dbReference type="NCBI Taxonomy" id="76193"/>
    <lineage>
        <taxon>Eukaryota</taxon>
        <taxon>Metazoa</taxon>
        <taxon>Ecdysozoa</taxon>
        <taxon>Arthropoda</taxon>
        <taxon>Hexapoda</taxon>
        <taxon>Insecta</taxon>
        <taxon>Pterygota</taxon>
        <taxon>Neoptera</taxon>
        <taxon>Endopterygota</taxon>
        <taxon>Lepidoptera</taxon>
        <taxon>Glossata</taxon>
        <taxon>Ditrysia</taxon>
        <taxon>Papilionoidea</taxon>
        <taxon>Papilionidae</taxon>
        <taxon>Papilioninae</taxon>
        <taxon>Papilio</taxon>
    </lineage>
</organism>
<dbReference type="Pfam" id="PF00249">
    <property type="entry name" value="Myb_DNA-binding"/>
    <property type="match status" value="1"/>
</dbReference>
<dbReference type="PROSITE" id="PS50090">
    <property type="entry name" value="MYB_LIKE"/>
    <property type="match status" value="1"/>
</dbReference>
<evidence type="ECO:0000256" key="4">
    <source>
        <dbReference type="SAM" id="MobiDB-lite"/>
    </source>
</evidence>
<dbReference type="InterPro" id="IPR017930">
    <property type="entry name" value="Myb_dom"/>
</dbReference>
<evidence type="ECO:0000313" key="8">
    <source>
        <dbReference type="Proteomes" id="UP000053240"/>
    </source>
</evidence>
<dbReference type="SUPFAM" id="SSF46689">
    <property type="entry name" value="Homeodomain-like"/>
    <property type="match status" value="1"/>
</dbReference>
<dbReference type="PANTHER" id="PTHR45614">
    <property type="entry name" value="MYB PROTEIN-RELATED"/>
    <property type="match status" value="1"/>
</dbReference>
<feature type="domain" description="HTH myb-type" evidence="6">
    <location>
        <begin position="11"/>
        <end position="43"/>
    </location>
</feature>
<feature type="region of interest" description="Disordered" evidence="4">
    <location>
        <begin position="179"/>
        <end position="232"/>
    </location>
</feature>
<accession>A0A0N1PGX4</accession>
<dbReference type="AlphaFoldDB" id="A0A0N1PGX4"/>
<dbReference type="GO" id="GO:0045944">
    <property type="term" value="P:positive regulation of transcription by RNA polymerase II"/>
    <property type="evidence" value="ECO:0007669"/>
    <property type="project" value="TreeGrafter"/>
</dbReference>
<evidence type="ECO:0000256" key="2">
    <source>
        <dbReference type="ARBA" id="ARBA00022737"/>
    </source>
</evidence>
<reference evidence="7 8" key="1">
    <citation type="journal article" date="2015" name="Nat. Commun.">
        <title>Outbred genome sequencing and CRISPR/Cas9 gene editing in butterflies.</title>
        <authorList>
            <person name="Li X."/>
            <person name="Fan D."/>
            <person name="Zhang W."/>
            <person name="Liu G."/>
            <person name="Zhang L."/>
            <person name="Zhao L."/>
            <person name="Fang X."/>
            <person name="Chen L."/>
            <person name="Dong Y."/>
            <person name="Chen Y."/>
            <person name="Ding Y."/>
            <person name="Zhao R."/>
            <person name="Feng M."/>
            <person name="Zhu Y."/>
            <person name="Feng Y."/>
            <person name="Jiang X."/>
            <person name="Zhu D."/>
            <person name="Xiang H."/>
            <person name="Feng X."/>
            <person name="Li S."/>
            <person name="Wang J."/>
            <person name="Zhang G."/>
            <person name="Kronforst M.R."/>
            <person name="Wang W."/>
        </authorList>
    </citation>
    <scope>NUCLEOTIDE SEQUENCE [LARGE SCALE GENOMIC DNA]</scope>
    <source>
        <strain evidence="7">Ya'a_city_454_Pm</strain>
        <tissue evidence="7">Whole body</tissue>
    </source>
</reference>
<dbReference type="GO" id="GO:0000278">
    <property type="term" value="P:mitotic cell cycle"/>
    <property type="evidence" value="ECO:0007669"/>
    <property type="project" value="TreeGrafter"/>
</dbReference>
<dbReference type="Pfam" id="PF09316">
    <property type="entry name" value="Cmyb_C"/>
    <property type="match status" value="1"/>
</dbReference>
<proteinExistence type="predicted"/>
<keyword evidence="3" id="KW-0238">DNA-binding</keyword>
<dbReference type="InterPro" id="IPR001005">
    <property type="entry name" value="SANT/Myb"/>
</dbReference>
<feature type="compositionally biased region" description="Polar residues" evidence="4">
    <location>
        <begin position="205"/>
        <end position="232"/>
    </location>
</feature>
<dbReference type="InParanoid" id="A0A0N1PGX4"/>
<dbReference type="InterPro" id="IPR009057">
    <property type="entry name" value="Homeodomain-like_sf"/>
</dbReference>
<keyword evidence="2" id="KW-0677">Repeat</keyword>
<dbReference type="CDD" id="cd00167">
    <property type="entry name" value="SANT"/>
    <property type="match status" value="1"/>
</dbReference>